<dbReference type="EMBL" id="AWXE01000003">
    <property type="protein sequence ID" value="ERL46912.1"/>
    <property type="molecule type" value="Genomic_DNA"/>
</dbReference>
<evidence type="ECO:0000313" key="2">
    <source>
        <dbReference type="Proteomes" id="UP000016762"/>
    </source>
</evidence>
<dbReference type="AlphaFoldDB" id="U2XP53"/>
<keyword evidence="2" id="KW-1185">Reference proteome</keyword>
<reference evidence="1 2" key="1">
    <citation type="journal article" date="2014" name="FEMS Microbiol. Ecol.">
        <title>Genomic differentiation among two strains of the PS1 clade isolated from geographically separated marine habitats.</title>
        <authorList>
            <person name="Jimenez-Infante F."/>
            <person name="Ngugi D.K."/>
            <person name="Alam I."/>
            <person name="Rashid M."/>
            <person name="Baalawi W."/>
            <person name="Kamau A.A."/>
            <person name="Bajic V.B."/>
            <person name="Stingl U."/>
        </authorList>
    </citation>
    <scope>NUCLEOTIDE SEQUENCE [LARGE SCALE GENOMIC DNA]</scope>
    <source>
        <strain evidence="1 2">RS24</strain>
    </source>
</reference>
<name>U2XP53_9PROT</name>
<dbReference type="STRING" id="1397666.RS24_00828"/>
<evidence type="ECO:0000313" key="1">
    <source>
        <dbReference type="EMBL" id="ERL46912.1"/>
    </source>
</evidence>
<sequence length="136" mass="15676">MCIKGILVECCVNEEIKRMRKEVIFNEWLQEVSKYPNVNYFRHSGATMSLMATIASLNGDFNFGVTDYIKIAQQHQASKNHSESSLRNFLMQAIKDGHFVALDNPLKKTRKTLVLSDTLKKEYRNWLNSLSKKFAA</sequence>
<accession>U2XP53</accession>
<dbReference type="Proteomes" id="UP000016762">
    <property type="component" value="Unassembled WGS sequence"/>
</dbReference>
<proteinExistence type="predicted"/>
<gene>
    <name evidence="1" type="ORF">RS24_00828</name>
</gene>
<organism evidence="1 2">
    <name type="scientific">Candidatus Micropelagius thuwalensis</name>
    <dbReference type="NCBI Taxonomy" id="1397666"/>
    <lineage>
        <taxon>Bacteria</taxon>
        <taxon>Pseudomonadati</taxon>
        <taxon>Pseudomonadota</taxon>
        <taxon>Alphaproteobacteria</taxon>
        <taxon>PS1 clade</taxon>
        <taxon>Candidatus Micropelagius</taxon>
    </lineage>
</organism>
<comment type="caution">
    <text evidence="1">The sequence shown here is derived from an EMBL/GenBank/DDBJ whole genome shotgun (WGS) entry which is preliminary data.</text>
</comment>
<protein>
    <submittedName>
        <fullName evidence="1">RNA polymerase sigma factor protein</fullName>
    </submittedName>
</protein>